<dbReference type="InterPro" id="IPR000719">
    <property type="entry name" value="Prot_kinase_dom"/>
</dbReference>
<evidence type="ECO:0000313" key="8">
    <source>
        <dbReference type="EMBL" id="CAD8535180.1"/>
    </source>
</evidence>
<dbReference type="FunFam" id="1.10.510.10:FF:000571">
    <property type="entry name" value="Maternal embryonic leucine zipper kinase"/>
    <property type="match status" value="1"/>
</dbReference>
<feature type="domain" description="Protein kinase" evidence="7">
    <location>
        <begin position="1"/>
        <end position="201"/>
    </location>
</feature>
<dbReference type="PANTHER" id="PTHR43895:SF145">
    <property type="entry name" value="CBL-INTERACTING SERINE_THREONINE-PROTEIN KINASE 9"/>
    <property type="match status" value="1"/>
</dbReference>
<feature type="compositionally biased region" description="Basic and acidic residues" evidence="6">
    <location>
        <begin position="281"/>
        <end position="290"/>
    </location>
</feature>
<dbReference type="GO" id="GO:0005524">
    <property type="term" value="F:ATP binding"/>
    <property type="evidence" value="ECO:0007669"/>
    <property type="project" value="UniProtKB-KW"/>
</dbReference>
<evidence type="ECO:0000256" key="2">
    <source>
        <dbReference type="ARBA" id="ARBA00022679"/>
    </source>
</evidence>
<evidence type="ECO:0000256" key="4">
    <source>
        <dbReference type="ARBA" id="ARBA00022777"/>
    </source>
</evidence>
<gene>
    <name evidence="8" type="ORF">CLEP1334_LOCUS10460</name>
</gene>
<dbReference type="GO" id="GO:0007165">
    <property type="term" value="P:signal transduction"/>
    <property type="evidence" value="ECO:0007669"/>
    <property type="project" value="TreeGrafter"/>
</dbReference>
<dbReference type="SMART" id="SM00220">
    <property type="entry name" value="S_TKc"/>
    <property type="match status" value="1"/>
</dbReference>
<reference evidence="8" key="1">
    <citation type="submission" date="2021-01" db="EMBL/GenBank/DDBJ databases">
        <authorList>
            <person name="Corre E."/>
            <person name="Pelletier E."/>
            <person name="Niang G."/>
            <person name="Scheremetjew M."/>
            <person name="Finn R."/>
            <person name="Kale V."/>
            <person name="Holt S."/>
            <person name="Cochrane G."/>
            <person name="Meng A."/>
            <person name="Brown T."/>
            <person name="Cohen L."/>
        </authorList>
    </citation>
    <scope>NUCLEOTIDE SEQUENCE</scope>
    <source>
        <strain evidence="8">RCC1130</strain>
    </source>
</reference>
<keyword evidence="3" id="KW-0547">Nucleotide-binding</keyword>
<dbReference type="InterPro" id="IPR008271">
    <property type="entry name" value="Ser/Thr_kinase_AS"/>
</dbReference>
<dbReference type="GO" id="GO:0004674">
    <property type="term" value="F:protein serine/threonine kinase activity"/>
    <property type="evidence" value="ECO:0007669"/>
    <property type="project" value="UniProtKB-KW"/>
</dbReference>
<dbReference type="Gene3D" id="1.10.510.10">
    <property type="entry name" value="Transferase(Phosphotransferase) domain 1"/>
    <property type="match status" value="1"/>
</dbReference>
<keyword evidence="5" id="KW-0067">ATP-binding</keyword>
<dbReference type="AlphaFoldDB" id="A0A7S0IXS4"/>
<evidence type="ECO:0000256" key="3">
    <source>
        <dbReference type="ARBA" id="ARBA00022741"/>
    </source>
</evidence>
<keyword evidence="4" id="KW-0418">Kinase</keyword>
<keyword evidence="1" id="KW-0723">Serine/threonine-protein kinase</keyword>
<dbReference type="Pfam" id="PF00069">
    <property type="entry name" value="Pkinase"/>
    <property type="match status" value="1"/>
</dbReference>
<protein>
    <recommendedName>
        <fullName evidence="7">Protein kinase domain-containing protein</fullName>
    </recommendedName>
</protein>
<feature type="region of interest" description="Disordered" evidence="6">
    <location>
        <begin position="225"/>
        <end position="290"/>
    </location>
</feature>
<organism evidence="8">
    <name type="scientific">Calcidiscus leptoporus</name>
    <dbReference type="NCBI Taxonomy" id="127549"/>
    <lineage>
        <taxon>Eukaryota</taxon>
        <taxon>Haptista</taxon>
        <taxon>Haptophyta</taxon>
        <taxon>Prymnesiophyceae</taxon>
        <taxon>Coccolithales</taxon>
        <taxon>Calcidiscaceae</taxon>
        <taxon>Calcidiscus</taxon>
    </lineage>
</organism>
<evidence type="ECO:0000256" key="1">
    <source>
        <dbReference type="ARBA" id="ARBA00022527"/>
    </source>
</evidence>
<dbReference type="SUPFAM" id="SSF56112">
    <property type="entry name" value="Protein kinase-like (PK-like)"/>
    <property type="match status" value="1"/>
</dbReference>
<dbReference type="EMBL" id="HBER01020682">
    <property type="protein sequence ID" value="CAD8535180.1"/>
    <property type="molecule type" value="Transcribed_RNA"/>
</dbReference>
<sequence>MVDLDKDRVYMVMELCRGGELFDRIAEIGQLEEKVAQRYLFQIASALDYCHKSNVFHRDLKPENVVLDEHDNIKVCDFGLAATMKQVQEDASYLRHTRCGSVMYAAPEVLTSNAQTGYAAAKADVWSLGVILYAMLAGALPFQVAHASKCSRFAAVVERGMASLCEANHFSAEATALICGMLERSASERYTMEQVLESEWLRPMRLPTSSGDGVAERGAPGVVRKWSTLLGDRDGERGEPAEDERGEPAERCSNGGGGVKKRRTSEGTSCTSCAGDDASGEAEKPPVEPRIDEDEEDLVGVNGMLVRSLGWVQLPSAKERMVEQVTSALQGLGADYRVERGELSDVVQSTLEPAGPPGGAAGGVDEAITQGQLTVRMRIAVASATTSDIHIEREEGNILQFHSFYRDVRNQLAGANGWSERFGRYHCEAHSLSERA</sequence>
<evidence type="ECO:0000256" key="6">
    <source>
        <dbReference type="SAM" id="MobiDB-lite"/>
    </source>
</evidence>
<accession>A0A7S0IXS4</accession>
<dbReference type="PANTHER" id="PTHR43895">
    <property type="entry name" value="CALCIUM/CALMODULIN-DEPENDENT PROTEIN KINASE KINASE-RELATED"/>
    <property type="match status" value="1"/>
</dbReference>
<keyword evidence="2" id="KW-0808">Transferase</keyword>
<evidence type="ECO:0000259" key="7">
    <source>
        <dbReference type="PROSITE" id="PS50011"/>
    </source>
</evidence>
<proteinExistence type="predicted"/>
<dbReference type="PROSITE" id="PS00108">
    <property type="entry name" value="PROTEIN_KINASE_ST"/>
    <property type="match status" value="1"/>
</dbReference>
<dbReference type="PROSITE" id="PS50011">
    <property type="entry name" value="PROTEIN_KINASE_DOM"/>
    <property type="match status" value="1"/>
</dbReference>
<dbReference type="InterPro" id="IPR011009">
    <property type="entry name" value="Kinase-like_dom_sf"/>
</dbReference>
<name>A0A7S0IXS4_9EUKA</name>
<feature type="compositionally biased region" description="Basic and acidic residues" evidence="6">
    <location>
        <begin position="231"/>
        <end position="240"/>
    </location>
</feature>
<evidence type="ECO:0000256" key="5">
    <source>
        <dbReference type="ARBA" id="ARBA00022840"/>
    </source>
</evidence>